<evidence type="ECO:0000313" key="1">
    <source>
        <dbReference type="EMBL" id="OCK87106.1"/>
    </source>
</evidence>
<feature type="non-terminal residue" evidence="1">
    <location>
        <position position="83"/>
    </location>
</feature>
<evidence type="ECO:0000313" key="2">
    <source>
        <dbReference type="Proteomes" id="UP000250078"/>
    </source>
</evidence>
<keyword evidence="2" id="KW-1185">Reference proteome</keyword>
<protein>
    <submittedName>
        <fullName evidence="1">Uncharacterized protein</fullName>
    </submittedName>
</protein>
<proteinExistence type="predicted"/>
<accession>A0ACC8ELB8</accession>
<gene>
    <name evidence="1" type="ORF">K441DRAFT_671247</name>
</gene>
<dbReference type="Proteomes" id="UP000250078">
    <property type="component" value="Unassembled WGS sequence"/>
</dbReference>
<reference evidence="1 2" key="1">
    <citation type="journal article" date="2016" name="Nat. Commun.">
        <title>Ectomycorrhizal ecology is imprinted in the genome of the dominant symbiotic fungus Cenococcum geophilum.</title>
        <authorList>
            <consortium name="DOE Joint Genome Institute"/>
            <person name="Peter M."/>
            <person name="Kohler A."/>
            <person name="Ohm R.A."/>
            <person name="Kuo A."/>
            <person name="Krutzmann J."/>
            <person name="Morin E."/>
            <person name="Arend M."/>
            <person name="Barry K.W."/>
            <person name="Binder M."/>
            <person name="Choi C."/>
            <person name="Clum A."/>
            <person name="Copeland A."/>
            <person name="Grisel N."/>
            <person name="Haridas S."/>
            <person name="Kipfer T."/>
            <person name="LaButti K."/>
            <person name="Lindquist E."/>
            <person name="Lipzen A."/>
            <person name="Maire R."/>
            <person name="Meier B."/>
            <person name="Mihaltcheva S."/>
            <person name="Molinier V."/>
            <person name="Murat C."/>
            <person name="Poggeler S."/>
            <person name="Quandt C.A."/>
            <person name="Sperisen C."/>
            <person name="Tritt A."/>
            <person name="Tisserant E."/>
            <person name="Crous P.W."/>
            <person name="Henrissat B."/>
            <person name="Nehls U."/>
            <person name="Egli S."/>
            <person name="Spatafora J.W."/>
            <person name="Grigoriev I.V."/>
            <person name="Martin F.M."/>
        </authorList>
    </citation>
    <scope>NUCLEOTIDE SEQUENCE [LARGE SCALE GENOMIC DNA]</scope>
    <source>
        <strain evidence="1 2">1.58</strain>
    </source>
</reference>
<organism evidence="1 2">
    <name type="scientific">Cenococcum geophilum 1.58</name>
    <dbReference type="NCBI Taxonomy" id="794803"/>
    <lineage>
        <taxon>Eukaryota</taxon>
        <taxon>Fungi</taxon>
        <taxon>Dikarya</taxon>
        <taxon>Ascomycota</taxon>
        <taxon>Pezizomycotina</taxon>
        <taxon>Dothideomycetes</taxon>
        <taxon>Pleosporomycetidae</taxon>
        <taxon>Gloniales</taxon>
        <taxon>Gloniaceae</taxon>
        <taxon>Cenococcum</taxon>
    </lineage>
</organism>
<dbReference type="EMBL" id="KV748269">
    <property type="protein sequence ID" value="OCK87106.1"/>
    <property type="molecule type" value="Genomic_DNA"/>
</dbReference>
<sequence>MSYCLLHRLSSSTDCSITNRSTTNRFALSYCANCLLFTITTTVTITAVTATTAAAAATAATTATAIVISGLQLLVTASRKDTV</sequence>
<name>A0ACC8ELB8_9PEZI</name>